<reference evidence="2 3" key="1">
    <citation type="journal article" date="2019" name="ISME J.">
        <title>Genome analyses of uncultured TG2/ZB3 bacteria in 'Margulisbacteria' specifically attached to ectosymbiotic spirochetes of protists in the termite gut.</title>
        <authorList>
            <person name="Utami Y.D."/>
            <person name="Kuwahara H."/>
            <person name="Igai K."/>
            <person name="Murakami T."/>
            <person name="Sugaya K."/>
            <person name="Morikawa T."/>
            <person name="Nagura Y."/>
            <person name="Yuki M."/>
            <person name="Deevong P."/>
            <person name="Inoue T."/>
            <person name="Kihara K."/>
            <person name="Lo N."/>
            <person name="Yamada A."/>
            <person name="Ohkuma M."/>
            <person name="Hongoh Y."/>
        </authorList>
    </citation>
    <scope>NUCLEOTIDE SEQUENCE [LARGE SCALE GENOMIC DNA]</scope>
    <source>
        <strain evidence="2">NkOx7-01</strain>
    </source>
</reference>
<evidence type="ECO:0000259" key="1">
    <source>
        <dbReference type="SMART" id="SM00382"/>
    </source>
</evidence>
<dbReference type="GO" id="GO:0006261">
    <property type="term" value="P:DNA-templated DNA replication"/>
    <property type="evidence" value="ECO:0007669"/>
    <property type="project" value="TreeGrafter"/>
</dbReference>
<dbReference type="InterPro" id="IPR027417">
    <property type="entry name" value="P-loop_NTPase"/>
</dbReference>
<name>A0A388TA86_TERA1</name>
<dbReference type="SUPFAM" id="SSF52540">
    <property type="entry name" value="P-loop containing nucleoside triphosphate hydrolases"/>
    <property type="match status" value="1"/>
</dbReference>
<keyword evidence="3" id="KW-1185">Reference proteome</keyword>
<proteinExistence type="predicted"/>
<protein>
    <submittedName>
        <fullName evidence="2">DNA polymerase III subunit delta</fullName>
    </submittedName>
</protein>
<evidence type="ECO:0000313" key="2">
    <source>
        <dbReference type="EMBL" id="GBR73601.1"/>
    </source>
</evidence>
<comment type="caution">
    <text evidence="2">The sequence shown here is derived from an EMBL/GenBank/DDBJ whole genome shotgun (WGS) entry which is preliminary data.</text>
</comment>
<evidence type="ECO:0000313" key="3">
    <source>
        <dbReference type="Proteomes" id="UP000269352"/>
    </source>
</evidence>
<dbReference type="InterPro" id="IPR050238">
    <property type="entry name" value="DNA_Rep/Repair_Clamp_Loader"/>
</dbReference>
<organism evidence="2 3">
    <name type="scientific">Termititenax aidoneus</name>
    <dbReference type="NCBI Taxonomy" id="2218524"/>
    <lineage>
        <taxon>Bacteria</taxon>
        <taxon>Bacillati</taxon>
        <taxon>Candidatus Margulisiibacteriota</taxon>
        <taxon>Candidatus Termititenacia</taxon>
        <taxon>Candidatus Termititenacales</taxon>
        <taxon>Candidatus Termititenacaceae</taxon>
        <taxon>Candidatus Termititenax</taxon>
    </lineage>
</organism>
<dbReference type="Gene3D" id="3.40.50.300">
    <property type="entry name" value="P-loop containing nucleotide triphosphate hydrolases"/>
    <property type="match status" value="1"/>
</dbReference>
<dbReference type="PANTHER" id="PTHR11669:SF8">
    <property type="entry name" value="DNA POLYMERASE III SUBUNIT DELTA"/>
    <property type="match status" value="1"/>
</dbReference>
<accession>A0A388TA86</accession>
<dbReference type="AlphaFoldDB" id="A0A388TA86"/>
<dbReference type="SMART" id="SM00382">
    <property type="entry name" value="AAA"/>
    <property type="match status" value="1"/>
</dbReference>
<dbReference type="InterPro" id="IPR003593">
    <property type="entry name" value="AAA+_ATPase"/>
</dbReference>
<dbReference type="Pfam" id="PF13177">
    <property type="entry name" value="DNA_pol3_delta2"/>
    <property type="match status" value="1"/>
</dbReference>
<dbReference type="Proteomes" id="UP000269352">
    <property type="component" value="Unassembled WGS sequence"/>
</dbReference>
<feature type="domain" description="AAA+ ATPase" evidence="1">
    <location>
        <begin position="24"/>
        <end position="152"/>
    </location>
</feature>
<gene>
    <name evidence="2" type="primary">dnaX</name>
    <name evidence="2" type="ORF">NO1_0947</name>
</gene>
<dbReference type="EMBL" id="BGZN01000014">
    <property type="protein sequence ID" value="GBR73601.1"/>
    <property type="molecule type" value="Genomic_DNA"/>
</dbReference>
<sequence>MTETLVSQKRVRGILNGIVNTGRVANAYIFAGPPRSGKTAAAREFFQKLNKTDSARAVDFYELNAGKTVISVEQIRDLQKYVQYGPHVLPYLVVLLQQAEKLSGANGVSGNAFLKLLEEPPDGVVFILETANPDELLPTIRSRCQTIVFDYTPAREEPPELAELIEFTSALKAKNFWQICQCAEELQKTGRETAQNYLLALAQYWRGQMDFRKARFCLKYAKILQKYVNLRLTLEVWLLQMRDL</sequence>
<dbReference type="PANTHER" id="PTHR11669">
    <property type="entry name" value="REPLICATION FACTOR C / DNA POLYMERASE III GAMMA-TAU SUBUNIT"/>
    <property type="match status" value="1"/>
</dbReference>